<evidence type="ECO:0000256" key="7">
    <source>
        <dbReference type="ARBA" id="ARBA00035898"/>
    </source>
</evidence>
<keyword evidence="5" id="KW-0067">ATP-binding</keyword>
<evidence type="ECO:0000256" key="10">
    <source>
        <dbReference type="ARBA" id="ARBA00039095"/>
    </source>
</evidence>
<accession>Q0WHH4</accession>
<comment type="catalytic activity">
    <reaction evidence="8">
        <text>3-dehydro-D-erythronate + ATP = 3-dehydro-4-O-phospho-D-erythronate + ADP + H(+)</text>
        <dbReference type="Rhea" id="RHEA:52556"/>
        <dbReference type="ChEBI" id="CHEBI:15378"/>
        <dbReference type="ChEBI" id="CHEBI:30616"/>
        <dbReference type="ChEBI" id="CHEBI:57958"/>
        <dbReference type="ChEBI" id="CHEBI:136593"/>
        <dbReference type="ChEBI" id="CHEBI:456216"/>
        <dbReference type="EC" id="2.7.1.217"/>
    </reaction>
</comment>
<evidence type="ECO:0000256" key="3">
    <source>
        <dbReference type="ARBA" id="ARBA00022741"/>
    </source>
</evidence>
<dbReference type="InterPro" id="IPR042213">
    <property type="entry name" value="NBD_C_sf"/>
</dbReference>
<dbReference type="Gene3D" id="3.40.50.10840">
    <property type="entry name" value="Putative sugar-binding, N-terminal domain"/>
    <property type="match status" value="1"/>
</dbReference>
<accession>A0A0H2W2H2</accession>
<evidence type="ECO:0000256" key="12">
    <source>
        <dbReference type="ARBA" id="ARBA00041377"/>
    </source>
</evidence>
<dbReference type="KEGG" id="ype:YPO1235"/>
<proteinExistence type="inferred from homology"/>
<comment type="catalytic activity">
    <reaction evidence="7">
        <text>3-dehydro-L-erythronate + ATP = 3-dehydro-4-O-phospho-L-erythronate + ADP + H(+)</text>
        <dbReference type="Rhea" id="RHEA:52552"/>
        <dbReference type="ChEBI" id="CHEBI:15378"/>
        <dbReference type="ChEBI" id="CHEBI:30616"/>
        <dbReference type="ChEBI" id="CHEBI:136592"/>
        <dbReference type="ChEBI" id="CHEBI:136670"/>
        <dbReference type="ChEBI" id="CHEBI:456216"/>
        <dbReference type="EC" id="2.7.1.217"/>
    </reaction>
</comment>
<keyword evidence="16" id="KW-1185">Reference proteome</keyword>
<dbReference type="Gene3D" id="3.40.980.20">
    <property type="entry name" value="Four-carbon acid sugar kinase, nucleotide binding domain"/>
    <property type="match status" value="1"/>
</dbReference>
<dbReference type="GO" id="GO:0005524">
    <property type="term" value="F:ATP binding"/>
    <property type="evidence" value="ECO:0007669"/>
    <property type="project" value="UniProtKB-KW"/>
</dbReference>
<protein>
    <recommendedName>
        <fullName evidence="11">3-oxo-tetronate kinase</fullName>
        <ecNumber evidence="10">2.7.1.217</ecNumber>
    </recommendedName>
    <alternativeName>
        <fullName evidence="12">3-dehydrotetronate 4-kinase</fullName>
    </alternativeName>
</protein>
<dbReference type="GO" id="GO:0016301">
    <property type="term" value="F:kinase activity"/>
    <property type="evidence" value="ECO:0007669"/>
    <property type="project" value="UniProtKB-KW"/>
</dbReference>
<evidence type="ECO:0000313" key="16">
    <source>
        <dbReference type="Proteomes" id="UP000000815"/>
    </source>
</evidence>
<comment type="similarity">
    <text evidence="1">Belongs to the four-carbon acid sugar kinase family.</text>
</comment>
<evidence type="ECO:0000256" key="5">
    <source>
        <dbReference type="ARBA" id="ARBA00022840"/>
    </source>
</evidence>
<dbReference type="InterPro" id="IPR031475">
    <property type="entry name" value="NBD_C"/>
</dbReference>
<dbReference type="AlphaFoldDB" id="A0A0H2W2H2"/>
<evidence type="ECO:0000256" key="11">
    <source>
        <dbReference type="ARBA" id="ARBA00039461"/>
    </source>
</evidence>
<keyword evidence="4" id="KW-0418">Kinase</keyword>
<evidence type="ECO:0000259" key="13">
    <source>
        <dbReference type="Pfam" id="PF07005"/>
    </source>
</evidence>
<evidence type="ECO:0000256" key="1">
    <source>
        <dbReference type="ARBA" id="ARBA00005715"/>
    </source>
</evidence>
<dbReference type="SUPFAM" id="SSF142764">
    <property type="entry name" value="YgbK-like"/>
    <property type="match status" value="1"/>
</dbReference>
<feature type="domain" description="Four-carbon acid sugar kinase nucleotide binding" evidence="14">
    <location>
        <begin position="272"/>
        <end position="429"/>
    </location>
</feature>
<evidence type="ECO:0000256" key="8">
    <source>
        <dbReference type="ARBA" id="ARBA00036346"/>
    </source>
</evidence>
<comment type="function">
    <text evidence="9">Catalyzes the ATP-dependent phosphorylation of 3-oxo-tetronate to 3-oxo-tetronate 4-phosphate.</text>
</comment>
<keyword evidence="3" id="KW-0547">Nucleotide-binding</keyword>
<evidence type="ECO:0000256" key="9">
    <source>
        <dbReference type="ARBA" id="ARBA00037335"/>
    </source>
</evidence>
<keyword evidence="6" id="KW-0119">Carbohydrate metabolism</keyword>
<accession>A0A384KQ36</accession>
<evidence type="ECO:0000256" key="2">
    <source>
        <dbReference type="ARBA" id="ARBA00022679"/>
    </source>
</evidence>
<name>A0A0H2W2H2_YERPE</name>
<sequence>MAEMSIQLGVIADDFTGATDIASFMSDSGWKVVQFIEVPTSNNLCPPNTDAVVIALKSRSIPAAEAIEQSLACLQWLKECAQARQIYFKYCSTFDSTPAGNIGQVSDALMSAAGVQQLVHCPALPQNKRTVVHAHLFVNGVLLNQSGMENHPLNPMRDADLRRVLAPQIHGAVGSLNLDAIQQGTLAIHQRLVALSAQGCNHVIADTLTPADLDQLALALAQQPLLAGGSGLGGALAKRFPSIFISGAASTLDAASTSGATKFAFPIKRKTVVLSGSCSAMTQQQVSTYCQQAAHFALDVGRCLEVNSGYINDIADWVMAHSCEALAPLVYATQPSDIIREIQQQYGEQQASLAVEAAFAGLANELLARGVNTFIVAGGETSGTVVKQLGVNMLEIGQSIAPGVPWVRDPQRGLMLALKSGNFGNEHFFVAAQEYTE</sequence>
<dbReference type="InterPro" id="IPR050007">
    <property type="entry name" value="OtnK"/>
</dbReference>
<feature type="domain" description="Four-carbon acid sugar kinase N-terminal" evidence="13">
    <location>
        <begin position="8"/>
        <end position="236"/>
    </location>
</feature>
<dbReference type="InterPro" id="IPR037051">
    <property type="entry name" value="4-carb_acid_sugar_kinase_N_sf"/>
</dbReference>
<dbReference type="Proteomes" id="UP000000815">
    <property type="component" value="Chromosome"/>
</dbReference>
<dbReference type="Pfam" id="PF17042">
    <property type="entry name" value="NBD_C"/>
    <property type="match status" value="1"/>
</dbReference>
<dbReference type="PATRIC" id="fig|214092.21.peg.1538"/>
<accession>Q74WG5</accession>
<keyword evidence="2" id="KW-0808">Transferase</keyword>
<evidence type="ECO:0000256" key="4">
    <source>
        <dbReference type="ARBA" id="ARBA00022777"/>
    </source>
</evidence>
<evidence type="ECO:0000313" key="15">
    <source>
        <dbReference type="EMBL" id="CAL19892.1"/>
    </source>
</evidence>
<evidence type="ECO:0000259" key="14">
    <source>
        <dbReference type="Pfam" id="PF17042"/>
    </source>
</evidence>
<evidence type="ECO:0000256" key="6">
    <source>
        <dbReference type="ARBA" id="ARBA00023277"/>
    </source>
</evidence>
<organism evidence="15 16">
    <name type="scientific">Yersinia pestis</name>
    <dbReference type="NCBI Taxonomy" id="632"/>
    <lineage>
        <taxon>Bacteria</taxon>
        <taxon>Pseudomonadati</taxon>
        <taxon>Pseudomonadota</taxon>
        <taxon>Gammaproteobacteria</taxon>
        <taxon>Enterobacterales</taxon>
        <taxon>Yersiniaceae</taxon>
        <taxon>Yersinia</taxon>
    </lineage>
</organism>
<dbReference type="OrthoDB" id="191465at2"/>
<dbReference type="PIR" id="AB0151">
    <property type="entry name" value="AB0151"/>
</dbReference>
<reference evidence="15 16" key="1">
    <citation type="journal article" date="2001" name="Nature">
        <title>Genome sequence of Yersinia pestis, the causative agent of plague.</title>
        <authorList>
            <person name="Parkhill J."/>
            <person name="Wren B.W."/>
            <person name="Thomson N.R."/>
            <person name="Titball R.W."/>
            <person name="Holden M.T.G."/>
            <person name="Prentice M.B."/>
            <person name="Sebaihia M."/>
            <person name="James K.D."/>
            <person name="Churcher C."/>
            <person name="Mungall K.L."/>
            <person name="Baker S."/>
            <person name="Basham D."/>
            <person name="Bentley S.D."/>
            <person name="Brooks K."/>
            <person name="Cerdeno-Tarraga A.M."/>
            <person name="Chillingworth T."/>
            <person name="Cronin A."/>
            <person name="Davies R.M."/>
            <person name="Davis P."/>
            <person name="Dougan G."/>
            <person name="Feltwell T."/>
            <person name="Hamlin N."/>
            <person name="Holroyd S."/>
            <person name="Jagels K."/>
            <person name="Leather S."/>
            <person name="Karlyshev A.V."/>
            <person name="Moule S."/>
            <person name="Oyston P.C.F."/>
            <person name="Quail M."/>
            <person name="Rutherford K."/>
            <person name="Simmonds M."/>
            <person name="Skelton J."/>
            <person name="Stevens K."/>
            <person name="Whitehead S."/>
            <person name="Barrell B.G."/>
        </authorList>
    </citation>
    <scope>NUCLEOTIDE SEQUENCE [LARGE SCALE GENOMIC DNA]</scope>
    <source>
        <strain evidence="16">CO-92 / Biovar Orientalis</strain>
    </source>
</reference>
<dbReference type="NCBIfam" id="NF043035">
    <property type="entry name" value="OxoTetrKin"/>
    <property type="match status" value="1"/>
</dbReference>
<dbReference type="EC" id="2.7.1.217" evidence="10"/>
<accession>Q7CHA8</accession>
<dbReference type="InterPro" id="IPR010737">
    <property type="entry name" value="4-carb_acid_sugar_kinase_N"/>
</dbReference>
<dbReference type="EMBL" id="AL590842">
    <property type="protein sequence ID" value="CAL19892.1"/>
    <property type="molecule type" value="Genomic_DNA"/>
</dbReference>
<gene>
    <name evidence="15" type="ordered locus">YPO1235</name>
</gene>
<dbReference type="Pfam" id="PF07005">
    <property type="entry name" value="SBD_N"/>
    <property type="match status" value="1"/>
</dbReference>